<dbReference type="AlphaFoldDB" id="A0A1I7WAK7"/>
<feature type="transmembrane region" description="Helical" evidence="2">
    <location>
        <begin position="164"/>
        <end position="187"/>
    </location>
</feature>
<feature type="region of interest" description="Disordered" evidence="1">
    <location>
        <begin position="24"/>
        <end position="47"/>
    </location>
</feature>
<feature type="transmembrane region" description="Helical" evidence="2">
    <location>
        <begin position="79"/>
        <end position="103"/>
    </location>
</feature>
<feature type="compositionally biased region" description="Gly residues" evidence="1">
    <location>
        <begin position="25"/>
        <end position="37"/>
    </location>
</feature>
<name>A0A1I7WAK7_HETBA</name>
<feature type="transmembrane region" description="Helical" evidence="2">
    <location>
        <begin position="241"/>
        <end position="263"/>
    </location>
</feature>
<evidence type="ECO:0000256" key="1">
    <source>
        <dbReference type="SAM" id="MobiDB-lite"/>
    </source>
</evidence>
<keyword evidence="2" id="KW-0472">Membrane</keyword>
<feature type="transmembrane region" description="Helical" evidence="2">
    <location>
        <begin position="140"/>
        <end position="158"/>
    </location>
</feature>
<dbReference type="Proteomes" id="UP000095283">
    <property type="component" value="Unplaced"/>
</dbReference>
<evidence type="ECO:0000313" key="3">
    <source>
        <dbReference type="Proteomes" id="UP000095283"/>
    </source>
</evidence>
<accession>A0A1I7WAK7</accession>
<protein>
    <submittedName>
        <fullName evidence="4">ORF3</fullName>
    </submittedName>
</protein>
<keyword evidence="2" id="KW-1133">Transmembrane helix</keyword>
<organism evidence="3 4">
    <name type="scientific">Heterorhabditis bacteriophora</name>
    <name type="common">Entomopathogenic nematode worm</name>
    <dbReference type="NCBI Taxonomy" id="37862"/>
    <lineage>
        <taxon>Eukaryota</taxon>
        <taxon>Metazoa</taxon>
        <taxon>Ecdysozoa</taxon>
        <taxon>Nematoda</taxon>
        <taxon>Chromadorea</taxon>
        <taxon>Rhabditida</taxon>
        <taxon>Rhabditina</taxon>
        <taxon>Rhabditomorpha</taxon>
        <taxon>Strongyloidea</taxon>
        <taxon>Heterorhabditidae</taxon>
        <taxon>Heterorhabditis</taxon>
    </lineage>
</organism>
<evidence type="ECO:0000256" key="2">
    <source>
        <dbReference type="SAM" id="Phobius"/>
    </source>
</evidence>
<evidence type="ECO:0000313" key="4">
    <source>
        <dbReference type="WBParaSite" id="Hba_01716"/>
    </source>
</evidence>
<proteinExistence type="predicted"/>
<dbReference type="WBParaSite" id="Hba_01716">
    <property type="protein sequence ID" value="Hba_01716"/>
    <property type="gene ID" value="Hba_01716"/>
</dbReference>
<keyword evidence="3" id="KW-1185">Reference proteome</keyword>
<keyword evidence="2" id="KW-0812">Transmembrane</keyword>
<reference evidence="4" key="1">
    <citation type="submission" date="2016-11" db="UniProtKB">
        <authorList>
            <consortium name="WormBaseParasite"/>
        </authorList>
    </citation>
    <scope>IDENTIFICATION</scope>
</reference>
<sequence>MSVTTTGRPRQATRRQGRAAVGLLVPGGQGGVYGSGPQGSRQKSPRVAVAGSRPLSNTLRPPFEIFLFQTMPSMKYREYFFLIQCKYIRGPLFIFDCFGLLLLLYFRNLIFNCLVVYCMCRFLVRFVPFGRAWSFRIGGFAANMLRLVVALFLFIQGGRFSFSLFVLFTYISICKLFLVSFSTFLVNNYRNFFMYKRISYFKTMLKLKNFIARYEVNSSWVIKEGRFININEFRRTFLVEFILPIMCNYFHTIFHLEITFYVLKPVPIHHLFLVPFAHQTDLLKFSTGSVINVEMPHSRYSSFSPSSLFFPVSLIFDIDPFPSLPCCLLIVSAVSVLINPNGQKRCEKTLTKICALILELYIKRNYKVSKVSPTAILKLCWKKASNNVVDGDCISVNAARQSQIISQHFTVPKDEYIQVERYFYLRLLL</sequence>